<accession>A0A367RYA3</accession>
<name>A0A367RYA3_NOSPU</name>
<organism evidence="1 2">
    <name type="scientific">Nostoc punctiforme NIES-2108</name>
    <dbReference type="NCBI Taxonomy" id="1356359"/>
    <lineage>
        <taxon>Bacteria</taxon>
        <taxon>Bacillati</taxon>
        <taxon>Cyanobacteriota</taxon>
        <taxon>Cyanophyceae</taxon>
        <taxon>Nostocales</taxon>
        <taxon>Nostocaceae</taxon>
        <taxon>Nostoc</taxon>
    </lineage>
</organism>
<evidence type="ECO:0000313" key="1">
    <source>
        <dbReference type="EMBL" id="RCJ40811.1"/>
    </source>
</evidence>
<protein>
    <submittedName>
        <fullName evidence="1">Uncharacterized protein</fullName>
    </submittedName>
</protein>
<gene>
    <name evidence="1" type="ORF">A6769_39475</name>
</gene>
<reference evidence="1 2" key="1">
    <citation type="submission" date="2016-04" db="EMBL/GenBank/DDBJ databases">
        <authorList>
            <person name="Evans L.H."/>
            <person name="Alamgir A."/>
            <person name="Owens N."/>
            <person name="Weber N.D."/>
            <person name="Virtaneva K."/>
            <person name="Barbian K."/>
            <person name="Babar A."/>
            <person name="Rosenke K."/>
        </authorList>
    </citation>
    <scope>NUCLEOTIDE SEQUENCE [LARGE SCALE GENOMIC DNA]</scope>
    <source>
        <strain evidence="1">NIES-2108</strain>
    </source>
</reference>
<sequence>MDTLDLQSVSTEDVMLRYGIKSRTTLNKFLENAGVNSFKEGRKTFIRMYQLGVLDRSAHELNYPINQSSNQSIQSIHPTDSIKSEQMELAESTGLFPLTTVDLLYITCEYENLPRLAKWLAGYAFLEKMSSGRVILPRDVVLKILDYKRLPTCKDGYFRYGNFVFLMIGDHKKEWLVSKK</sequence>
<comment type="caution">
    <text evidence="1">The sequence shown here is derived from an EMBL/GenBank/DDBJ whole genome shotgun (WGS) entry which is preliminary data.</text>
</comment>
<dbReference type="Proteomes" id="UP000252085">
    <property type="component" value="Unassembled WGS sequence"/>
</dbReference>
<dbReference type="EMBL" id="LXQE01000054">
    <property type="protein sequence ID" value="RCJ40811.1"/>
    <property type="molecule type" value="Genomic_DNA"/>
</dbReference>
<dbReference type="AlphaFoldDB" id="A0A367RYA3"/>
<proteinExistence type="predicted"/>
<evidence type="ECO:0000313" key="2">
    <source>
        <dbReference type="Proteomes" id="UP000252085"/>
    </source>
</evidence>